<evidence type="ECO:0000256" key="8">
    <source>
        <dbReference type="ARBA" id="ARBA00023288"/>
    </source>
</evidence>
<keyword evidence="5" id="KW-0325">Glycoprotein</keyword>
<keyword evidence="8" id="KW-0449">Lipoprotein</keyword>
<comment type="similarity">
    <text evidence="3">Belongs to the RBT5 family.</text>
</comment>
<dbReference type="AlphaFoldDB" id="A0A4S8QRX3"/>
<dbReference type="Pfam" id="PF05730">
    <property type="entry name" value="CFEM"/>
    <property type="match status" value="1"/>
</dbReference>
<keyword evidence="5" id="KW-0336">GPI-anchor</keyword>
<organism evidence="12 13">
    <name type="scientific">Botrytis galanthina</name>
    <dbReference type="NCBI Taxonomy" id="278940"/>
    <lineage>
        <taxon>Eukaryota</taxon>
        <taxon>Fungi</taxon>
        <taxon>Dikarya</taxon>
        <taxon>Ascomycota</taxon>
        <taxon>Pezizomycotina</taxon>
        <taxon>Leotiomycetes</taxon>
        <taxon>Helotiales</taxon>
        <taxon>Sclerotiniaceae</taxon>
        <taxon>Botrytis</taxon>
    </lineage>
</organism>
<dbReference type="GO" id="GO:0098552">
    <property type="term" value="C:side of membrane"/>
    <property type="evidence" value="ECO:0007669"/>
    <property type="project" value="UniProtKB-KW"/>
</dbReference>
<comment type="subcellular location">
    <subcellularLocation>
        <location evidence="1">Membrane</location>
        <topology evidence="1">Lipid-anchor</topology>
        <topology evidence="1">GPI-anchor</topology>
    </subcellularLocation>
    <subcellularLocation>
        <location evidence="2">Secreted</location>
    </subcellularLocation>
</comment>
<dbReference type="GO" id="GO:0005576">
    <property type="term" value="C:extracellular region"/>
    <property type="evidence" value="ECO:0007669"/>
    <property type="project" value="UniProtKB-SubCell"/>
</dbReference>
<accession>A0A4S8QRX3</accession>
<feature type="binding site" description="axial binding residue" evidence="9">
    <location>
        <position position="50"/>
    </location>
    <ligand>
        <name>heme</name>
        <dbReference type="ChEBI" id="CHEBI:30413"/>
    </ligand>
    <ligandPart>
        <name>Fe</name>
        <dbReference type="ChEBI" id="CHEBI:18248"/>
    </ligandPart>
</feature>
<protein>
    <recommendedName>
        <fullName evidence="11">CFEM domain-containing protein</fullName>
    </recommendedName>
</protein>
<keyword evidence="13" id="KW-1185">Reference proteome</keyword>
<evidence type="ECO:0000256" key="2">
    <source>
        <dbReference type="ARBA" id="ARBA00004613"/>
    </source>
</evidence>
<evidence type="ECO:0000256" key="10">
    <source>
        <dbReference type="SAM" id="SignalP"/>
    </source>
</evidence>
<keyword evidence="6 10" id="KW-0732">Signal</keyword>
<feature type="disulfide bond" evidence="9">
    <location>
        <begin position="46"/>
        <end position="53"/>
    </location>
</feature>
<keyword evidence="5" id="KW-0472">Membrane</keyword>
<keyword evidence="7 9" id="KW-1015">Disulfide bond</keyword>
<keyword evidence="9" id="KW-0349">Heme</keyword>
<feature type="domain" description="CFEM" evidence="11">
    <location>
        <begin position="1"/>
        <end position="95"/>
    </location>
</feature>
<keyword evidence="9" id="KW-0479">Metal-binding</keyword>
<evidence type="ECO:0000256" key="9">
    <source>
        <dbReference type="PROSITE-ProRule" id="PRU01356"/>
    </source>
</evidence>
<evidence type="ECO:0000256" key="1">
    <source>
        <dbReference type="ARBA" id="ARBA00004589"/>
    </source>
</evidence>
<evidence type="ECO:0000256" key="5">
    <source>
        <dbReference type="ARBA" id="ARBA00022622"/>
    </source>
</evidence>
<dbReference type="GO" id="GO:0046872">
    <property type="term" value="F:metal ion binding"/>
    <property type="evidence" value="ECO:0007669"/>
    <property type="project" value="UniProtKB-UniRule"/>
</dbReference>
<reference evidence="12 13" key="1">
    <citation type="submission" date="2017-12" db="EMBL/GenBank/DDBJ databases">
        <title>Comparative genomics of Botrytis spp.</title>
        <authorList>
            <person name="Valero-Jimenez C.A."/>
            <person name="Tapia P."/>
            <person name="Veloso J."/>
            <person name="Silva-Moreno E."/>
            <person name="Staats M."/>
            <person name="Valdes J.H."/>
            <person name="Van Kan J.A.L."/>
        </authorList>
    </citation>
    <scope>NUCLEOTIDE SEQUENCE [LARGE SCALE GENOMIC DNA]</scope>
    <source>
        <strain evidence="12 13">MUCL435</strain>
    </source>
</reference>
<feature type="signal peptide" evidence="10">
    <location>
        <begin position="1"/>
        <end position="18"/>
    </location>
</feature>
<comment type="caution">
    <text evidence="12">The sequence shown here is derived from an EMBL/GenBank/DDBJ whole genome shotgun (WGS) entry which is preliminary data.</text>
</comment>
<name>A0A4S8QRX3_9HELO</name>
<evidence type="ECO:0000256" key="3">
    <source>
        <dbReference type="ARBA" id="ARBA00010031"/>
    </source>
</evidence>
<sequence>MKFSYAAIVLGAASVVSAQSAACTAAVAAVPACGASCINTAAGTYCAAGDYACECAAATFSKIESDATNCVITNCGATVGLQVLSAANAVCTACA</sequence>
<evidence type="ECO:0000256" key="7">
    <source>
        <dbReference type="ARBA" id="ARBA00023157"/>
    </source>
</evidence>
<dbReference type="InterPro" id="IPR008427">
    <property type="entry name" value="Extracellular_membr_CFEM_dom"/>
</dbReference>
<dbReference type="PROSITE" id="PS52012">
    <property type="entry name" value="CFEM"/>
    <property type="match status" value="1"/>
</dbReference>
<dbReference type="EMBL" id="PQXL01000693">
    <property type="protein sequence ID" value="THV44219.1"/>
    <property type="molecule type" value="Genomic_DNA"/>
</dbReference>
<comment type="caution">
    <text evidence="9">Lacks conserved residue(s) required for the propagation of feature annotation.</text>
</comment>
<evidence type="ECO:0000313" key="13">
    <source>
        <dbReference type="Proteomes" id="UP000308671"/>
    </source>
</evidence>
<evidence type="ECO:0000256" key="6">
    <source>
        <dbReference type="ARBA" id="ARBA00022729"/>
    </source>
</evidence>
<dbReference type="Proteomes" id="UP000308671">
    <property type="component" value="Unassembled WGS sequence"/>
</dbReference>
<evidence type="ECO:0000256" key="4">
    <source>
        <dbReference type="ARBA" id="ARBA00022525"/>
    </source>
</evidence>
<gene>
    <name evidence="12" type="ORF">BGAL_0698g00020</name>
</gene>
<evidence type="ECO:0000259" key="11">
    <source>
        <dbReference type="PROSITE" id="PS52012"/>
    </source>
</evidence>
<keyword evidence="9" id="KW-0408">Iron</keyword>
<evidence type="ECO:0000313" key="12">
    <source>
        <dbReference type="EMBL" id="THV44219.1"/>
    </source>
</evidence>
<feature type="chain" id="PRO_5020902095" description="CFEM domain-containing protein" evidence="10">
    <location>
        <begin position="19"/>
        <end position="95"/>
    </location>
</feature>
<keyword evidence="4" id="KW-0964">Secreted</keyword>
<dbReference type="OrthoDB" id="3767534at2759"/>
<proteinExistence type="inferred from homology"/>